<dbReference type="EMBL" id="PJNI01000001">
    <property type="protein sequence ID" value="PKR82201.1"/>
    <property type="molecule type" value="Genomic_DNA"/>
</dbReference>
<dbReference type="SUPFAM" id="SSF56935">
    <property type="entry name" value="Porins"/>
    <property type="match status" value="1"/>
</dbReference>
<evidence type="ECO:0000256" key="8">
    <source>
        <dbReference type="ARBA" id="ARBA00023237"/>
    </source>
</evidence>
<keyword evidence="5" id="KW-0732">Signal</keyword>
<keyword evidence="3 9" id="KW-1134">Transmembrane beta strand</keyword>
<comment type="subcellular location">
    <subcellularLocation>
        <location evidence="1 9">Cell outer membrane</location>
        <topology evidence="1 9">Multi-pass membrane protein</topology>
    </subcellularLocation>
</comment>
<dbReference type="Pfam" id="PF13715">
    <property type="entry name" value="CarbopepD_reg_2"/>
    <property type="match status" value="1"/>
</dbReference>
<evidence type="ECO:0000256" key="4">
    <source>
        <dbReference type="ARBA" id="ARBA00022692"/>
    </source>
</evidence>
<evidence type="ECO:0000313" key="13">
    <source>
        <dbReference type="EMBL" id="PKR82201.1"/>
    </source>
</evidence>
<gene>
    <name evidence="13" type="ORF">CW751_02395</name>
</gene>
<evidence type="ECO:0000256" key="3">
    <source>
        <dbReference type="ARBA" id="ARBA00022452"/>
    </source>
</evidence>
<comment type="caution">
    <text evidence="13">The sequence shown here is derived from an EMBL/GenBank/DDBJ whole genome shotgun (WGS) entry which is preliminary data.</text>
</comment>
<protein>
    <submittedName>
        <fullName evidence="13">TonB-dependent receptor</fullName>
    </submittedName>
</protein>
<dbReference type="PANTHER" id="PTHR30069:SF50">
    <property type="entry name" value="TONB-DEPENDENT RECEPTOR HI_1217-RELATED"/>
    <property type="match status" value="1"/>
</dbReference>
<feature type="domain" description="TonB-dependent receptor-like beta-barrel" evidence="11">
    <location>
        <begin position="347"/>
        <end position="773"/>
    </location>
</feature>
<dbReference type="InterPro" id="IPR036942">
    <property type="entry name" value="Beta-barrel_TonB_sf"/>
</dbReference>
<evidence type="ECO:0000256" key="1">
    <source>
        <dbReference type="ARBA" id="ARBA00004571"/>
    </source>
</evidence>
<dbReference type="InterPro" id="IPR010917">
    <property type="entry name" value="TonB_rcpt_CS"/>
</dbReference>
<dbReference type="GO" id="GO:0044718">
    <property type="term" value="P:siderophore transmembrane transport"/>
    <property type="evidence" value="ECO:0007669"/>
    <property type="project" value="TreeGrafter"/>
</dbReference>
<evidence type="ECO:0000256" key="9">
    <source>
        <dbReference type="PROSITE-ProRule" id="PRU01360"/>
    </source>
</evidence>
<accession>A0A2I0R6J3</accession>
<dbReference type="InterPro" id="IPR000531">
    <property type="entry name" value="Beta-barrel_TonB"/>
</dbReference>
<name>A0A2I0R6J3_9FLAO</name>
<dbReference type="InterPro" id="IPR012910">
    <property type="entry name" value="Plug_dom"/>
</dbReference>
<keyword evidence="13" id="KW-0675">Receptor</keyword>
<dbReference type="AlphaFoldDB" id="A0A2I0R6J3"/>
<keyword evidence="2 9" id="KW-0813">Transport</keyword>
<dbReference type="InterPro" id="IPR039426">
    <property type="entry name" value="TonB-dep_rcpt-like"/>
</dbReference>
<evidence type="ECO:0000256" key="10">
    <source>
        <dbReference type="RuleBase" id="RU003357"/>
    </source>
</evidence>
<reference evidence="13 14" key="1">
    <citation type="submission" date="2017-12" db="EMBL/GenBank/DDBJ databases">
        <title>The draft genome sequence of Brumimicrobium saltpan LHR20.</title>
        <authorList>
            <person name="Do Z.-J."/>
            <person name="Luo H.-R."/>
        </authorList>
    </citation>
    <scope>NUCLEOTIDE SEQUENCE [LARGE SCALE GENOMIC DNA]</scope>
    <source>
        <strain evidence="13 14">LHR20</strain>
    </source>
</reference>
<keyword evidence="7 9" id="KW-0472">Membrane</keyword>
<dbReference type="CDD" id="cd01347">
    <property type="entry name" value="ligand_gated_channel"/>
    <property type="match status" value="1"/>
</dbReference>
<keyword evidence="14" id="KW-1185">Reference proteome</keyword>
<dbReference type="PROSITE" id="PS52016">
    <property type="entry name" value="TONB_DEPENDENT_REC_3"/>
    <property type="match status" value="1"/>
</dbReference>
<keyword evidence="8 9" id="KW-0998">Cell outer membrane</keyword>
<dbReference type="Gene3D" id="2.40.170.20">
    <property type="entry name" value="TonB-dependent receptor, beta-barrel domain"/>
    <property type="match status" value="1"/>
</dbReference>
<dbReference type="InterPro" id="IPR037066">
    <property type="entry name" value="Plug_dom_sf"/>
</dbReference>
<proteinExistence type="inferred from homology"/>
<dbReference type="PANTHER" id="PTHR30069">
    <property type="entry name" value="TONB-DEPENDENT OUTER MEMBRANE RECEPTOR"/>
    <property type="match status" value="1"/>
</dbReference>
<comment type="similarity">
    <text evidence="9 10">Belongs to the TonB-dependent receptor family.</text>
</comment>
<evidence type="ECO:0000259" key="12">
    <source>
        <dbReference type="Pfam" id="PF07715"/>
    </source>
</evidence>
<dbReference type="GO" id="GO:0015344">
    <property type="term" value="F:siderophore uptake transmembrane transporter activity"/>
    <property type="evidence" value="ECO:0007669"/>
    <property type="project" value="TreeGrafter"/>
</dbReference>
<dbReference type="PROSITE" id="PS01156">
    <property type="entry name" value="TONB_DEPENDENT_REC_2"/>
    <property type="match status" value="1"/>
</dbReference>
<evidence type="ECO:0000256" key="7">
    <source>
        <dbReference type="ARBA" id="ARBA00023136"/>
    </source>
</evidence>
<dbReference type="Pfam" id="PF07715">
    <property type="entry name" value="Plug"/>
    <property type="match status" value="1"/>
</dbReference>
<dbReference type="RefSeq" id="WP_101333346.1">
    <property type="nucleotide sequence ID" value="NZ_PJNI01000001.1"/>
</dbReference>
<keyword evidence="4 9" id="KW-0812">Transmembrane</keyword>
<feature type="domain" description="TonB-dependent receptor plug" evidence="12">
    <location>
        <begin position="113"/>
        <end position="219"/>
    </location>
</feature>
<dbReference type="GO" id="GO:0009279">
    <property type="term" value="C:cell outer membrane"/>
    <property type="evidence" value="ECO:0007669"/>
    <property type="project" value="UniProtKB-SubCell"/>
</dbReference>
<evidence type="ECO:0000313" key="14">
    <source>
        <dbReference type="Proteomes" id="UP000236654"/>
    </source>
</evidence>
<evidence type="ECO:0000259" key="11">
    <source>
        <dbReference type="Pfam" id="PF00593"/>
    </source>
</evidence>
<evidence type="ECO:0000256" key="6">
    <source>
        <dbReference type="ARBA" id="ARBA00023077"/>
    </source>
</evidence>
<evidence type="ECO:0000256" key="2">
    <source>
        <dbReference type="ARBA" id="ARBA00022448"/>
    </source>
</evidence>
<keyword evidence="6 10" id="KW-0798">TonB box</keyword>
<organism evidence="13 14">
    <name type="scientific">Brumimicrobium salinarum</name>
    <dbReference type="NCBI Taxonomy" id="2058658"/>
    <lineage>
        <taxon>Bacteria</taxon>
        <taxon>Pseudomonadati</taxon>
        <taxon>Bacteroidota</taxon>
        <taxon>Flavobacteriia</taxon>
        <taxon>Flavobacteriales</taxon>
        <taxon>Crocinitomicaceae</taxon>
        <taxon>Brumimicrobium</taxon>
    </lineage>
</organism>
<dbReference type="Gene3D" id="2.170.130.10">
    <property type="entry name" value="TonB-dependent receptor, plug domain"/>
    <property type="match status" value="1"/>
</dbReference>
<sequence length="800" mass="89706">MKIIILLGVLFYTSMIYAQKVTVQDKTTNEPIEFVQVGSKGAQEVLFTNKKGEVDISIFKGLNDIIFKLYGYEPREYSYETLLENDFIIEMSPSVFIMNEVVISANKWSQISSDVPYKVSKLSAKDIAFHNPQTAADLLSVSGDVFVQKSQQGGGSPMIRGFATNRLLYTIDGVRMNTAIFRGGNVQNVISLDAFAMENAEVLFGSSSTIYGSDAVGGVMSFQTLKPRFSDNDQPYVKGKAIARYATANNEKTGHFDINVGWKKWAMVTSVSASKFEDLKQGSFGPDDYVKPYHVQRVDSVDVVMAQDDPLLQQPSAYSQINLMQKVRFSPNKNWDFEYGFHFSETSSYGRYDRHTSLKNGAPKYAEWNYGPQKWMMNQLSITNYSANALYDQMNIKIAHQEFEESRIDRKFNKSKRRTRTESVTAYSLNADFAKRLGKKNNLFYGLEYIINDVNSIGVSEDINTNISTASASRYPMAQWQSIGAYVNDEYTLTDQITLQAGLRYTHFLLDADFDNTFYSFPFQKANLDNGALTGGIGGVYKINSKTVLRLNASTAFRSPNVDDIGKIFDSEPGTVVIPNPNLNAEYAYNVDLGITKVIGNVLKLDLTGYYTILENALVRRNFTLNGADSILYDGTLSQVQALQNAAKANVYGLQAGLSINLTNGFLLNSKFNYQVGEEEMDDGTVSPSRHAAPWFGVTRLSYTYRKLKLELNAMYQGERKNEDMSVSEIGKTDIYALDENGNTYAPSWYTLNLKIMYQFHENFSVSGGLENITDQRYRPYSSGLSGAGRNFILSLTANF</sequence>
<dbReference type="Pfam" id="PF00593">
    <property type="entry name" value="TonB_dep_Rec_b-barrel"/>
    <property type="match status" value="1"/>
</dbReference>
<evidence type="ECO:0000256" key="5">
    <source>
        <dbReference type="ARBA" id="ARBA00022729"/>
    </source>
</evidence>
<dbReference type="Proteomes" id="UP000236654">
    <property type="component" value="Unassembled WGS sequence"/>
</dbReference>
<dbReference type="OrthoDB" id="9764669at2"/>